<dbReference type="EMBL" id="SMAB01000016">
    <property type="protein sequence ID" value="TCS80588.1"/>
    <property type="molecule type" value="Genomic_DNA"/>
</dbReference>
<evidence type="ECO:0000256" key="3">
    <source>
        <dbReference type="ARBA" id="ARBA00024799"/>
    </source>
</evidence>
<dbReference type="RefSeq" id="WP_132769684.1">
    <property type="nucleotide sequence ID" value="NZ_SMAB01000016.1"/>
</dbReference>
<evidence type="ECO:0000256" key="2">
    <source>
        <dbReference type="ARBA" id="ARBA00011123"/>
    </source>
</evidence>
<comment type="similarity">
    <text evidence="1 6">Belongs to the GatC family.</text>
</comment>
<dbReference type="OrthoDB" id="9813938at2"/>
<dbReference type="PANTHER" id="PTHR15004">
    <property type="entry name" value="GLUTAMYL-TRNA(GLN) AMIDOTRANSFERASE SUBUNIT C, MITOCHONDRIAL"/>
    <property type="match status" value="1"/>
</dbReference>
<comment type="catalytic activity">
    <reaction evidence="5 6">
        <text>L-glutamyl-tRNA(Gln) + L-glutamine + ATP + H2O = L-glutaminyl-tRNA(Gln) + L-glutamate + ADP + phosphate + H(+)</text>
        <dbReference type="Rhea" id="RHEA:17521"/>
        <dbReference type="Rhea" id="RHEA-COMP:9681"/>
        <dbReference type="Rhea" id="RHEA-COMP:9684"/>
        <dbReference type="ChEBI" id="CHEBI:15377"/>
        <dbReference type="ChEBI" id="CHEBI:15378"/>
        <dbReference type="ChEBI" id="CHEBI:29985"/>
        <dbReference type="ChEBI" id="CHEBI:30616"/>
        <dbReference type="ChEBI" id="CHEBI:43474"/>
        <dbReference type="ChEBI" id="CHEBI:58359"/>
        <dbReference type="ChEBI" id="CHEBI:78520"/>
        <dbReference type="ChEBI" id="CHEBI:78521"/>
        <dbReference type="ChEBI" id="CHEBI:456216"/>
    </reaction>
</comment>
<dbReference type="HAMAP" id="MF_00122">
    <property type="entry name" value="GatC"/>
    <property type="match status" value="1"/>
</dbReference>
<evidence type="ECO:0000313" key="7">
    <source>
        <dbReference type="EMBL" id="TCS80588.1"/>
    </source>
</evidence>
<dbReference type="InterPro" id="IPR036113">
    <property type="entry name" value="Asp/Glu-ADT_sf_sub_c"/>
</dbReference>
<dbReference type="Gene3D" id="1.10.20.60">
    <property type="entry name" value="Glu-tRNAGln amidotransferase C subunit, N-terminal domain"/>
    <property type="match status" value="1"/>
</dbReference>
<keyword evidence="6" id="KW-0547">Nucleotide-binding</keyword>
<dbReference type="NCBIfam" id="TIGR00135">
    <property type="entry name" value="gatC"/>
    <property type="match status" value="1"/>
</dbReference>
<gene>
    <name evidence="6" type="primary">gatC</name>
    <name evidence="7" type="ORF">EDD72_1168</name>
</gene>
<evidence type="ECO:0000256" key="1">
    <source>
        <dbReference type="ARBA" id="ARBA00010757"/>
    </source>
</evidence>
<dbReference type="Pfam" id="PF02686">
    <property type="entry name" value="GatC"/>
    <property type="match status" value="1"/>
</dbReference>
<comment type="subunit">
    <text evidence="2 6">Heterotrimer of A, B and C subunits.</text>
</comment>
<keyword evidence="6" id="KW-0648">Protein biosynthesis</keyword>
<evidence type="ECO:0000313" key="8">
    <source>
        <dbReference type="Proteomes" id="UP000295788"/>
    </source>
</evidence>
<accession>A0A4R3KBX8</accession>
<protein>
    <recommendedName>
        <fullName evidence="6">Aspartyl/glutamyl-tRNA(Asn/Gln) amidotransferase subunit C</fullName>
        <shortName evidence="6">Asp/Glu-ADT subunit C</shortName>
        <ecNumber evidence="6">6.3.5.-</ecNumber>
    </recommendedName>
</protein>
<proteinExistence type="inferred from homology"/>
<evidence type="ECO:0000256" key="5">
    <source>
        <dbReference type="ARBA" id="ARBA00047913"/>
    </source>
</evidence>
<dbReference type="GO" id="GO:0070681">
    <property type="term" value="P:glutaminyl-tRNAGln biosynthesis via transamidation"/>
    <property type="evidence" value="ECO:0007669"/>
    <property type="project" value="TreeGrafter"/>
</dbReference>
<comment type="catalytic activity">
    <reaction evidence="4 6">
        <text>L-aspartyl-tRNA(Asn) + L-glutamine + ATP + H2O = L-asparaginyl-tRNA(Asn) + L-glutamate + ADP + phosphate + 2 H(+)</text>
        <dbReference type="Rhea" id="RHEA:14513"/>
        <dbReference type="Rhea" id="RHEA-COMP:9674"/>
        <dbReference type="Rhea" id="RHEA-COMP:9677"/>
        <dbReference type="ChEBI" id="CHEBI:15377"/>
        <dbReference type="ChEBI" id="CHEBI:15378"/>
        <dbReference type="ChEBI" id="CHEBI:29985"/>
        <dbReference type="ChEBI" id="CHEBI:30616"/>
        <dbReference type="ChEBI" id="CHEBI:43474"/>
        <dbReference type="ChEBI" id="CHEBI:58359"/>
        <dbReference type="ChEBI" id="CHEBI:78515"/>
        <dbReference type="ChEBI" id="CHEBI:78516"/>
        <dbReference type="ChEBI" id="CHEBI:456216"/>
    </reaction>
</comment>
<name>A0A4R3KBX8_9BACI</name>
<dbReference type="SUPFAM" id="SSF141000">
    <property type="entry name" value="Glu-tRNAGln amidotransferase C subunit"/>
    <property type="match status" value="1"/>
</dbReference>
<dbReference type="GO" id="GO:0050566">
    <property type="term" value="F:asparaginyl-tRNA synthase (glutamine-hydrolyzing) activity"/>
    <property type="evidence" value="ECO:0007669"/>
    <property type="project" value="RHEA"/>
</dbReference>
<dbReference type="GO" id="GO:0006412">
    <property type="term" value="P:translation"/>
    <property type="evidence" value="ECO:0007669"/>
    <property type="project" value="UniProtKB-UniRule"/>
</dbReference>
<organism evidence="7 8">
    <name type="scientific">Tepidibacillus fermentans</name>
    <dbReference type="NCBI Taxonomy" id="1281767"/>
    <lineage>
        <taxon>Bacteria</taxon>
        <taxon>Bacillati</taxon>
        <taxon>Bacillota</taxon>
        <taxon>Bacilli</taxon>
        <taxon>Bacillales</taxon>
        <taxon>Bacillaceae</taxon>
        <taxon>Tepidibacillus</taxon>
    </lineage>
</organism>
<comment type="caution">
    <text evidence="7">The sequence shown here is derived from an EMBL/GenBank/DDBJ whole genome shotgun (WGS) entry which is preliminary data.</text>
</comment>
<dbReference type="Proteomes" id="UP000295788">
    <property type="component" value="Unassembled WGS sequence"/>
</dbReference>
<reference evidence="7 8" key="1">
    <citation type="submission" date="2019-03" db="EMBL/GenBank/DDBJ databases">
        <title>Genomic Encyclopedia of Type Strains, Phase IV (KMG-IV): sequencing the most valuable type-strain genomes for metagenomic binning, comparative biology and taxonomic classification.</title>
        <authorList>
            <person name="Goeker M."/>
        </authorList>
    </citation>
    <scope>NUCLEOTIDE SEQUENCE [LARGE SCALE GENOMIC DNA]</scope>
    <source>
        <strain evidence="7 8">DSM 23802</strain>
    </source>
</reference>
<dbReference type="AlphaFoldDB" id="A0A4R3KBX8"/>
<comment type="function">
    <text evidence="3 6">Allows the formation of correctly charged Asn-tRNA(Asn) or Gln-tRNA(Gln) through the transamidation of misacylated Asp-tRNA(Asn) or Glu-tRNA(Gln) in organisms which lack either or both of asparaginyl-tRNA or glutaminyl-tRNA synthetases. The reaction takes place in the presence of glutamine and ATP through an activated phospho-Asp-tRNA(Asn) or phospho-Glu-tRNA(Gln).</text>
</comment>
<keyword evidence="8" id="KW-1185">Reference proteome</keyword>
<dbReference type="GO" id="GO:0006450">
    <property type="term" value="P:regulation of translational fidelity"/>
    <property type="evidence" value="ECO:0007669"/>
    <property type="project" value="InterPro"/>
</dbReference>
<keyword evidence="6" id="KW-0067">ATP-binding</keyword>
<dbReference type="GO" id="GO:0016740">
    <property type="term" value="F:transferase activity"/>
    <property type="evidence" value="ECO:0007669"/>
    <property type="project" value="UniProtKB-KW"/>
</dbReference>
<dbReference type="InterPro" id="IPR003837">
    <property type="entry name" value="GatC"/>
</dbReference>
<dbReference type="EC" id="6.3.5.-" evidence="6"/>
<evidence type="ECO:0000256" key="4">
    <source>
        <dbReference type="ARBA" id="ARBA00047380"/>
    </source>
</evidence>
<dbReference type="GO" id="GO:0005524">
    <property type="term" value="F:ATP binding"/>
    <property type="evidence" value="ECO:0007669"/>
    <property type="project" value="UniProtKB-KW"/>
</dbReference>
<keyword evidence="6" id="KW-0436">Ligase</keyword>
<sequence>MRLSKKEVEHVANLARLTLTEEEVALFTEQLSSILDFAQKLNELDTEHVKPTSHALNITNVFREDEVIESISREYALKNAPDQKDGQFKVPSILEG</sequence>
<dbReference type="PANTHER" id="PTHR15004:SF0">
    <property type="entry name" value="GLUTAMYL-TRNA(GLN) AMIDOTRANSFERASE SUBUNIT C, MITOCHONDRIAL"/>
    <property type="match status" value="1"/>
</dbReference>
<keyword evidence="7" id="KW-0808">Transferase</keyword>
<evidence type="ECO:0000256" key="6">
    <source>
        <dbReference type="HAMAP-Rule" id="MF_00122"/>
    </source>
</evidence>
<dbReference type="GO" id="GO:0050567">
    <property type="term" value="F:glutaminyl-tRNA synthase (glutamine-hydrolyzing) activity"/>
    <property type="evidence" value="ECO:0007669"/>
    <property type="project" value="UniProtKB-UniRule"/>
</dbReference>